<proteinExistence type="inferred from homology"/>
<evidence type="ECO:0008006" key="9">
    <source>
        <dbReference type="Google" id="ProtNLM"/>
    </source>
</evidence>
<protein>
    <recommendedName>
        <fullName evidence="9">Monooxygenase</fullName>
    </recommendedName>
</protein>
<dbReference type="Pfam" id="PF00743">
    <property type="entry name" value="FMO-like"/>
    <property type="match status" value="1"/>
</dbReference>
<keyword evidence="4" id="KW-0274">FAD</keyword>
<dbReference type="PRINTS" id="PR00370">
    <property type="entry name" value="FMOXYGENASE"/>
</dbReference>
<dbReference type="InterPro" id="IPR036188">
    <property type="entry name" value="FAD/NAD-bd_sf"/>
</dbReference>
<accession>A0ABP7IUH1</accession>
<keyword evidence="8" id="KW-1185">Reference proteome</keyword>
<dbReference type="SUPFAM" id="SSF51905">
    <property type="entry name" value="FAD/NAD(P)-binding domain"/>
    <property type="match status" value="1"/>
</dbReference>
<reference evidence="8" key="1">
    <citation type="journal article" date="2019" name="Int. J. Syst. Evol. Microbiol.">
        <title>The Global Catalogue of Microorganisms (GCM) 10K type strain sequencing project: providing services to taxonomists for standard genome sequencing and annotation.</title>
        <authorList>
            <consortium name="The Broad Institute Genomics Platform"/>
            <consortium name="The Broad Institute Genome Sequencing Center for Infectious Disease"/>
            <person name="Wu L."/>
            <person name="Ma J."/>
        </authorList>
    </citation>
    <scope>NUCLEOTIDE SEQUENCE [LARGE SCALE GENOMIC DNA]</scope>
    <source>
        <strain evidence="8">JCM 17017</strain>
    </source>
</reference>
<comment type="similarity">
    <text evidence="2">Belongs to the FAD-binding monooxygenase family.</text>
</comment>
<evidence type="ECO:0000256" key="1">
    <source>
        <dbReference type="ARBA" id="ARBA00009183"/>
    </source>
</evidence>
<dbReference type="EMBL" id="BAABCM010000007">
    <property type="protein sequence ID" value="GAA3827068.1"/>
    <property type="molecule type" value="Genomic_DNA"/>
</dbReference>
<sequence length="147" mass="15948">MRVAIVGAGISGLTTAKVLTQAGHDVVVFDRCPDVGGVWSRTRRYPGVTTQSPAAQYAFSDFPMPKDFPEWPTGRQVQEYLASYARNFGIDSLLRLETQVESVVPDAGGWLVTTKGDGVPETERFDRVVVANGVFCEPAVPKFPGVD</sequence>
<keyword evidence="3" id="KW-0285">Flavoprotein</keyword>
<dbReference type="InterPro" id="IPR020946">
    <property type="entry name" value="Flavin_mOase-like"/>
</dbReference>
<keyword evidence="5" id="KW-0521">NADP</keyword>
<dbReference type="InterPro" id="IPR000960">
    <property type="entry name" value="Flavin_mOase"/>
</dbReference>
<evidence type="ECO:0000256" key="4">
    <source>
        <dbReference type="ARBA" id="ARBA00022827"/>
    </source>
</evidence>
<dbReference type="Proteomes" id="UP001501624">
    <property type="component" value="Unassembled WGS sequence"/>
</dbReference>
<dbReference type="PANTHER" id="PTHR23023">
    <property type="entry name" value="DIMETHYLANILINE MONOOXYGENASE"/>
    <property type="match status" value="1"/>
</dbReference>
<dbReference type="InterPro" id="IPR050346">
    <property type="entry name" value="FMO-like"/>
</dbReference>
<evidence type="ECO:0000256" key="2">
    <source>
        <dbReference type="ARBA" id="ARBA00010139"/>
    </source>
</evidence>
<comment type="caution">
    <text evidence="7">The sequence shown here is derived from an EMBL/GenBank/DDBJ whole genome shotgun (WGS) entry which is preliminary data.</text>
</comment>
<evidence type="ECO:0000256" key="6">
    <source>
        <dbReference type="ARBA" id="ARBA00023002"/>
    </source>
</evidence>
<comment type="similarity">
    <text evidence="1">Belongs to the FMO family.</text>
</comment>
<evidence type="ECO:0000313" key="7">
    <source>
        <dbReference type="EMBL" id="GAA3827068.1"/>
    </source>
</evidence>
<dbReference type="RefSeq" id="WP_237337037.1">
    <property type="nucleotide sequence ID" value="NZ_BAABCM010000007.1"/>
</dbReference>
<name>A0ABP7IUH1_9PSEU</name>
<evidence type="ECO:0000256" key="5">
    <source>
        <dbReference type="ARBA" id="ARBA00022857"/>
    </source>
</evidence>
<dbReference type="Gene3D" id="3.50.50.60">
    <property type="entry name" value="FAD/NAD(P)-binding domain"/>
    <property type="match status" value="1"/>
</dbReference>
<organism evidence="7 8">
    <name type="scientific">Amycolatopsis tucumanensis</name>
    <dbReference type="NCBI Taxonomy" id="401106"/>
    <lineage>
        <taxon>Bacteria</taxon>
        <taxon>Bacillati</taxon>
        <taxon>Actinomycetota</taxon>
        <taxon>Actinomycetes</taxon>
        <taxon>Pseudonocardiales</taxon>
        <taxon>Pseudonocardiaceae</taxon>
        <taxon>Amycolatopsis</taxon>
    </lineage>
</organism>
<keyword evidence="6" id="KW-0560">Oxidoreductase</keyword>
<evidence type="ECO:0000256" key="3">
    <source>
        <dbReference type="ARBA" id="ARBA00022630"/>
    </source>
</evidence>
<evidence type="ECO:0000313" key="8">
    <source>
        <dbReference type="Proteomes" id="UP001501624"/>
    </source>
</evidence>
<gene>
    <name evidence="7" type="ORF">GCM10022380_52140</name>
</gene>